<evidence type="ECO:0000313" key="1">
    <source>
        <dbReference type="EMBL" id="SNT46798.1"/>
    </source>
</evidence>
<accession>A0A239MXV3</accession>
<dbReference type="PROSITE" id="PS51318">
    <property type="entry name" value="TAT"/>
    <property type="match status" value="1"/>
</dbReference>
<dbReference type="EMBL" id="FZPH01000006">
    <property type="protein sequence ID" value="SNT46798.1"/>
    <property type="molecule type" value="Genomic_DNA"/>
</dbReference>
<dbReference type="OrthoDB" id="3360185at2"/>
<dbReference type="AlphaFoldDB" id="A0A239MXV3"/>
<evidence type="ECO:0000313" key="2">
    <source>
        <dbReference type="Proteomes" id="UP000198362"/>
    </source>
</evidence>
<sequence>MSKETSDSSLGRRRLLRRAGTVAAGVVGAGAVSAAVAGPAQAAAGDPIVEGINTGAGTDPMVTLDNPDGPALNLAPSGAIAEDAPVGSLRVDEFGNIWTLAVPGLPEMVHTSFTATQLVPIVPQRVLNTKTAEGRANVVNPSGNFDSAGRLLSGKTIHLYVGDLAFNAVAMHGNVTVTGALGDGYLTIWPGGASRPVTSVINYAASTKLTAIANHVVSGVGQVGDTPDVISIFNSGNAAHVLLDVSAFTIIWGFGFVNDGSGAASARVSKAAAAKPMSGFAKRVGQKPKWAK</sequence>
<proteinExistence type="predicted"/>
<protein>
    <submittedName>
        <fullName evidence="1">Uncharacterized protein</fullName>
    </submittedName>
</protein>
<organism evidence="1 2">
    <name type="scientific">Asanoa hainanensis</name>
    <dbReference type="NCBI Taxonomy" id="560556"/>
    <lineage>
        <taxon>Bacteria</taxon>
        <taxon>Bacillati</taxon>
        <taxon>Actinomycetota</taxon>
        <taxon>Actinomycetes</taxon>
        <taxon>Micromonosporales</taxon>
        <taxon>Micromonosporaceae</taxon>
        <taxon>Asanoa</taxon>
    </lineage>
</organism>
<gene>
    <name evidence="1" type="ORF">SAMN05421812_106423</name>
</gene>
<reference evidence="1 2" key="1">
    <citation type="submission" date="2017-06" db="EMBL/GenBank/DDBJ databases">
        <authorList>
            <person name="Kim H.J."/>
            <person name="Triplett B.A."/>
        </authorList>
    </citation>
    <scope>NUCLEOTIDE SEQUENCE [LARGE SCALE GENOMIC DNA]</scope>
    <source>
        <strain evidence="1 2">CGMCC 4.5593</strain>
    </source>
</reference>
<name>A0A239MXV3_9ACTN</name>
<dbReference type="InterPro" id="IPR006311">
    <property type="entry name" value="TAT_signal"/>
</dbReference>
<dbReference type="Proteomes" id="UP000198362">
    <property type="component" value="Unassembled WGS sequence"/>
</dbReference>
<keyword evidence="2" id="KW-1185">Reference proteome</keyword>
<dbReference type="RefSeq" id="WP_089250307.1">
    <property type="nucleotide sequence ID" value="NZ_FZPH01000006.1"/>
</dbReference>